<proteinExistence type="predicted"/>
<feature type="compositionally biased region" description="Gly residues" evidence="1">
    <location>
        <begin position="78"/>
        <end position="89"/>
    </location>
</feature>
<dbReference type="AlphaFoldDB" id="A0AAV2M3E0"/>
<evidence type="ECO:0000256" key="1">
    <source>
        <dbReference type="SAM" id="MobiDB-lite"/>
    </source>
</evidence>
<organism evidence="2 3">
    <name type="scientific">Knipowitschia caucasica</name>
    <name type="common">Caucasian dwarf goby</name>
    <name type="synonym">Pomatoschistus caucasicus</name>
    <dbReference type="NCBI Taxonomy" id="637954"/>
    <lineage>
        <taxon>Eukaryota</taxon>
        <taxon>Metazoa</taxon>
        <taxon>Chordata</taxon>
        <taxon>Craniata</taxon>
        <taxon>Vertebrata</taxon>
        <taxon>Euteleostomi</taxon>
        <taxon>Actinopterygii</taxon>
        <taxon>Neopterygii</taxon>
        <taxon>Teleostei</taxon>
        <taxon>Neoteleostei</taxon>
        <taxon>Acanthomorphata</taxon>
        <taxon>Gobiaria</taxon>
        <taxon>Gobiiformes</taxon>
        <taxon>Gobioidei</taxon>
        <taxon>Gobiidae</taxon>
        <taxon>Gobiinae</taxon>
        <taxon>Knipowitschia</taxon>
    </lineage>
</organism>
<accession>A0AAV2M3E0</accession>
<evidence type="ECO:0000313" key="2">
    <source>
        <dbReference type="EMBL" id="CAL1607824.1"/>
    </source>
</evidence>
<sequence>MEGTLREPTGTLVGSFVLRATQTSSVQFRIALLADSGQRARHPYQGQPQERSAGLQAGGRSTVRAQHSTQWGRKTTDRGGGSQQGGNGGCSEDNSMS</sequence>
<gene>
    <name evidence="2" type="ORF">KC01_LOCUS34839</name>
</gene>
<feature type="compositionally biased region" description="Polar residues" evidence="1">
    <location>
        <begin position="63"/>
        <end position="73"/>
    </location>
</feature>
<feature type="region of interest" description="Disordered" evidence="1">
    <location>
        <begin position="38"/>
        <end position="97"/>
    </location>
</feature>
<dbReference type="EMBL" id="OZ035828">
    <property type="protein sequence ID" value="CAL1607824.1"/>
    <property type="molecule type" value="Genomic_DNA"/>
</dbReference>
<dbReference type="Proteomes" id="UP001497482">
    <property type="component" value="Chromosome 6"/>
</dbReference>
<reference evidence="2 3" key="1">
    <citation type="submission" date="2024-04" db="EMBL/GenBank/DDBJ databases">
        <authorList>
            <person name="Waldvogel A.-M."/>
            <person name="Schoenle A."/>
        </authorList>
    </citation>
    <scope>NUCLEOTIDE SEQUENCE [LARGE SCALE GENOMIC DNA]</scope>
</reference>
<name>A0AAV2M3E0_KNICA</name>
<evidence type="ECO:0000313" key="3">
    <source>
        <dbReference type="Proteomes" id="UP001497482"/>
    </source>
</evidence>
<protein>
    <submittedName>
        <fullName evidence="2">Uncharacterized protein</fullName>
    </submittedName>
</protein>
<keyword evidence="3" id="KW-1185">Reference proteome</keyword>